<sequence length="76" mass="7853">MPRTLPRLPVWLIGLGALCVLFGLALTAGIGTGWHPLLASDGAGIVFIVSGIALAGSAAFPLVFARLSADDREPRQ</sequence>
<proteinExistence type="predicted"/>
<protein>
    <submittedName>
        <fullName evidence="2">Uncharacterized protein</fullName>
    </submittedName>
</protein>
<keyword evidence="1" id="KW-0472">Membrane</keyword>
<evidence type="ECO:0000256" key="1">
    <source>
        <dbReference type="SAM" id="Phobius"/>
    </source>
</evidence>
<name>A0A944D8D3_DENI1</name>
<dbReference type="RefSeq" id="WP_214361597.1">
    <property type="nucleotide sequence ID" value="NZ_JAEKFT010000011.1"/>
</dbReference>
<keyword evidence="1" id="KW-0812">Transmembrane</keyword>
<accession>A0A944D8D3</accession>
<organism evidence="2 3">
    <name type="scientific">Denitromonas iodatirespirans</name>
    <dbReference type="NCBI Taxonomy" id="2795389"/>
    <lineage>
        <taxon>Bacteria</taxon>
        <taxon>Pseudomonadati</taxon>
        <taxon>Pseudomonadota</taxon>
        <taxon>Betaproteobacteria</taxon>
        <taxon>Rhodocyclales</taxon>
        <taxon>Zoogloeaceae</taxon>
        <taxon>Denitromonas</taxon>
    </lineage>
</organism>
<gene>
    <name evidence="2" type="ORF">I8J34_11740</name>
</gene>
<feature type="transmembrane region" description="Helical" evidence="1">
    <location>
        <begin position="43"/>
        <end position="65"/>
    </location>
</feature>
<evidence type="ECO:0000313" key="3">
    <source>
        <dbReference type="Proteomes" id="UP000694660"/>
    </source>
</evidence>
<keyword evidence="3" id="KW-1185">Reference proteome</keyword>
<reference evidence="3" key="1">
    <citation type="journal article" date="2022" name="ISME J.">
        <title>Genetic and phylogenetic analysis of dissimilatory iodate-reducing bacteria identifies potential niches across the world's oceans.</title>
        <authorList>
            <person name="Reyes-Umana V."/>
            <person name="Henning Z."/>
            <person name="Lee K."/>
            <person name="Barnum T.P."/>
            <person name="Coates J.D."/>
        </authorList>
    </citation>
    <scope>NUCLEOTIDE SEQUENCE [LARGE SCALE GENOMIC DNA]</scope>
    <source>
        <strain evidence="3">IR12</strain>
    </source>
</reference>
<dbReference type="AlphaFoldDB" id="A0A944D8D3"/>
<dbReference type="EMBL" id="JAEKFT010000011">
    <property type="protein sequence ID" value="MBT0961844.1"/>
    <property type="molecule type" value="Genomic_DNA"/>
</dbReference>
<dbReference type="Proteomes" id="UP000694660">
    <property type="component" value="Unassembled WGS sequence"/>
</dbReference>
<comment type="caution">
    <text evidence="2">The sequence shown here is derived from an EMBL/GenBank/DDBJ whole genome shotgun (WGS) entry which is preliminary data.</text>
</comment>
<keyword evidence="1" id="KW-1133">Transmembrane helix</keyword>
<evidence type="ECO:0000313" key="2">
    <source>
        <dbReference type="EMBL" id="MBT0961844.1"/>
    </source>
</evidence>